<proteinExistence type="predicted"/>
<dbReference type="InterPro" id="IPR042171">
    <property type="entry name" value="Acyl-CoA_hotdog"/>
</dbReference>
<dbReference type="Pfam" id="PF20789">
    <property type="entry name" value="4HBT_3C"/>
    <property type="match status" value="1"/>
</dbReference>
<dbReference type="Proteomes" id="UP000199529">
    <property type="component" value="Unassembled WGS sequence"/>
</dbReference>
<dbReference type="RefSeq" id="WP_093267083.1">
    <property type="nucleotide sequence ID" value="NZ_FNOK01000016.1"/>
</dbReference>
<sequence>MRDNQALFHLDGELFVPSEAAGNPWGELTGGGPVAGLLARAVERHTNDPDLFVARLTVDLMRPVPRTPLAAAVRPLRTGKRLHVVEATLTAGDKDVAHATAQLLRHSDVDGPGPDEAVPFPGPDGIADGHLLPPELGLRWGVHDVVQVRWVADQSATGTSRAWMRMPLPLLPGEPLSQLGHVAVLVDCISAASPVGPIFGPWINTDITLYLHRPFEGEWLGMEIRRDVQPTGIGVASARLYDERGPIGNAHEAVMVNQLG</sequence>
<dbReference type="AlphaFoldDB" id="A0A1H3F7P9"/>
<dbReference type="STRING" id="418495.SAMN05216215_1016106"/>
<evidence type="ECO:0000259" key="2">
    <source>
        <dbReference type="Pfam" id="PF20789"/>
    </source>
</evidence>
<dbReference type="Pfam" id="PF13622">
    <property type="entry name" value="4HBT_3"/>
    <property type="match status" value="1"/>
</dbReference>
<dbReference type="SUPFAM" id="SSF54637">
    <property type="entry name" value="Thioesterase/thiol ester dehydrase-isomerase"/>
    <property type="match status" value="2"/>
</dbReference>
<evidence type="ECO:0000313" key="3">
    <source>
        <dbReference type="EMBL" id="SDX86925.1"/>
    </source>
</evidence>
<feature type="domain" description="Acyl-CoA thioesterase-like C-terminal" evidence="2">
    <location>
        <begin position="118"/>
        <end position="256"/>
    </location>
</feature>
<dbReference type="InterPro" id="IPR029069">
    <property type="entry name" value="HotDog_dom_sf"/>
</dbReference>
<reference evidence="4" key="1">
    <citation type="submission" date="2016-10" db="EMBL/GenBank/DDBJ databases">
        <authorList>
            <person name="Varghese N."/>
            <person name="Submissions S."/>
        </authorList>
    </citation>
    <scope>NUCLEOTIDE SEQUENCE [LARGE SCALE GENOMIC DNA]</scope>
    <source>
        <strain evidence="4">CGMCC 4.3530</strain>
    </source>
</reference>
<evidence type="ECO:0000313" key="4">
    <source>
        <dbReference type="Proteomes" id="UP000199529"/>
    </source>
</evidence>
<feature type="domain" description="Acyl-CoA thioesterase-like N-terminal HotDog" evidence="1">
    <location>
        <begin position="26"/>
        <end position="101"/>
    </location>
</feature>
<gene>
    <name evidence="3" type="ORF">SAMN05216215_1016106</name>
</gene>
<dbReference type="Gene3D" id="2.40.160.210">
    <property type="entry name" value="Acyl-CoA thioesterase, double hotdog domain"/>
    <property type="match status" value="1"/>
</dbReference>
<dbReference type="EMBL" id="FNOK01000016">
    <property type="protein sequence ID" value="SDX86925.1"/>
    <property type="molecule type" value="Genomic_DNA"/>
</dbReference>
<dbReference type="InterPro" id="IPR049449">
    <property type="entry name" value="TesB_ACOT8-like_N"/>
</dbReference>
<organism evidence="3 4">
    <name type="scientific">Saccharopolyspora shandongensis</name>
    <dbReference type="NCBI Taxonomy" id="418495"/>
    <lineage>
        <taxon>Bacteria</taxon>
        <taxon>Bacillati</taxon>
        <taxon>Actinomycetota</taxon>
        <taxon>Actinomycetes</taxon>
        <taxon>Pseudonocardiales</taxon>
        <taxon>Pseudonocardiaceae</taxon>
        <taxon>Saccharopolyspora</taxon>
    </lineage>
</organism>
<accession>A0A1H3F7P9</accession>
<evidence type="ECO:0000259" key="1">
    <source>
        <dbReference type="Pfam" id="PF13622"/>
    </source>
</evidence>
<protein>
    <submittedName>
        <fullName evidence="3">Acyl-CoA thioesterase</fullName>
    </submittedName>
</protein>
<keyword evidence="4" id="KW-1185">Reference proteome</keyword>
<dbReference type="OrthoDB" id="1413770at2"/>
<dbReference type="InterPro" id="IPR049450">
    <property type="entry name" value="ACOT8-like_C"/>
</dbReference>
<name>A0A1H3F7P9_9PSEU</name>